<dbReference type="UniPathway" id="UPA00135">
    <property type="reaction ID" value="UER00198"/>
</dbReference>
<comment type="catalytic activity">
    <reaction evidence="13">
        <text>O-phospho-D-serine + H2O = D-serine + phosphate</text>
        <dbReference type="Rhea" id="RHEA:24873"/>
        <dbReference type="ChEBI" id="CHEBI:15377"/>
        <dbReference type="ChEBI" id="CHEBI:35247"/>
        <dbReference type="ChEBI" id="CHEBI:43474"/>
        <dbReference type="ChEBI" id="CHEBI:58680"/>
        <dbReference type="EC" id="3.1.3.3"/>
    </reaction>
</comment>
<dbReference type="PANTHER" id="PTHR43344">
    <property type="entry name" value="PHOSPHOSERINE PHOSPHATASE"/>
    <property type="match status" value="1"/>
</dbReference>
<dbReference type="NCBIfam" id="TIGR01488">
    <property type="entry name" value="HAD-SF-IB"/>
    <property type="match status" value="1"/>
</dbReference>
<gene>
    <name evidence="14" type="ORF">MCB1EB_1400</name>
</gene>
<evidence type="ECO:0000256" key="11">
    <source>
        <dbReference type="ARBA" id="ARBA00031693"/>
    </source>
</evidence>
<keyword evidence="9" id="KW-0460">Magnesium</keyword>
<keyword evidence="6" id="KW-0028">Amino-acid biosynthesis</keyword>
<protein>
    <recommendedName>
        <fullName evidence="5">Phosphoserine phosphatase</fullName>
        <ecNumber evidence="4">3.1.3.3</ecNumber>
    </recommendedName>
    <alternativeName>
        <fullName evidence="11">O-phosphoserine phosphohydrolase</fullName>
    </alternativeName>
</protein>
<evidence type="ECO:0000256" key="9">
    <source>
        <dbReference type="ARBA" id="ARBA00022842"/>
    </source>
</evidence>
<evidence type="ECO:0000256" key="5">
    <source>
        <dbReference type="ARBA" id="ARBA00015196"/>
    </source>
</evidence>
<accession>A0A2Z6EVW4</accession>
<dbReference type="SFLD" id="SFLDS00003">
    <property type="entry name" value="Haloacid_Dehalogenase"/>
    <property type="match status" value="1"/>
</dbReference>
<evidence type="ECO:0000256" key="12">
    <source>
        <dbReference type="ARBA" id="ARBA00048138"/>
    </source>
</evidence>
<dbReference type="SFLD" id="SFLDG01137">
    <property type="entry name" value="C1.6.1:_Phosphoserine_Phosphat"/>
    <property type="match status" value="1"/>
</dbReference>
<dbReference type="SFLD" id="SFLDG01136">
    <property type="entry name" value="C1.6:_Phosphoserine_Phosphatas"/>
    <property type="match status" value="1"/>
</dbReference>
<evidence type="ECO:0000256" key="7">
    <source>
        <dbReference type="ARBA" id="ARBA00022723"/>
    </source>
</evidence>
<dbReference type="Pfam" id="PF12710">
    <property type="entry name" value="HAD"/>
    <property type="match status" value="1"/>
</dbReference>
<dbReference type="InterPro" id="IPR036412">
    <property type="entry name" value="HAD-like_sf"/>
</dbReference>
<sequence>MNLILQSTQLLSSAQLEQARVVAGGVAALRLDDYAARILNVDLALRAQVTAWCAQHQLDCAYMPPRSLAEFSLVVMDMDSTLITIECIDEIADFCGLKSKVMALTEASMRGEIIDFEESLRRRVALLKGLNANVLEQVWRKRLKLSLGAQRMLAGVQAAGLHTLLVSGGFTFFTERLAARLRLDYAYANRLGIHHGKLTGEVVGEIVDAQAKKRRLYEVCAELGITASRAIVIGDGANDLLMMAPAGLSVAFRAKPVVRQAADVSLEYIGLDGILRLFG</sequence>
<dbReference type="EC" id="3.1.3.3" evidence="4"/>
<dbReference type="EMBL" id="AP018150">
    <property type="protein sequence ID" value="BBE09561.1"/>
    <property type="molecule type" value="Genomic_DNA"/>
</dbReference>
<dbReference type="InterPro" id="IPR023214">
    <property type="entry name" value="HAD_sf"/>
</dbReference>
<dbReference type="KEGG" id="mcys:MCB1EB_1400"/>
<dbReference type="Proteomes" id="UP000282597">
    <property type="component" value="Chromosome"/>
</dbReference>
<dbReference type="SUPFAM" id="SSF56784">
    <property type="entry name" value="HAD-like"/>
    <property type="match status" value="1"/>
</dbReference>
<dbReference type="PANTHER" id="PTHR43344:SF2">
    <property type="entry name" value="PHOSPHOSERINE PHOSPHATASE"/>
    <property type="match status" value="1"/>
</dbReference>
<dbReference type="InterPro" id="IPR004469">
    <property type="entry name" value="PSP"/>
</dbReference>
<comment type="pathway">
    <text evidence="2">Amino-acid biosynthesis; L-serine biosynthesis; L-serine from 3-phospho-D-glycerate: step 3/3.</text>
</comment>
<dbReference type="SFLD" id="SFLDF00029">
    <property type="entry name" value="phosphoserine_phosphatase"/>
    <property type="match status" value="1"/>
</dbReference>
<evidence type="ECO:0000256" key="8">
    <source>
        <dbReference type="ARBA" id="ARBA00022801"/>
    </source>
</evidence>
<dbReference type="Gene3D" id="3.40.50.1000">
    <property type="entry name" value="HAD superfamily/HAD-like"/>
    <property type="match status" value="1"/>
</dbReference>
<comment type="catalytic activity">
    <reaction evidence="12">
        <text>O-phospho-L-serine + H2O = L-serine + phosphate</text>
        <dbReference type="Rhea" id="RHEA:21208"/>
        <dbReference type="ChEBI" id="CHEBI:15377"/>
        <dbReference type="ChEBI" id="CHEBI:33384"/>
        <dbReference type="ChEBI" id="CHEBI:43474"/>
        <dbReference type="ChEBI" id="CHEBI:57524"/>
        <dbReference type="EC" id="3.1.3.3"/>
    </reaction>
</comment>
<evidence type="ECO:0000256" key="2">
    <source>
        <dbReference type="ARBA" id="ARBA00005135"/>
    </source>
</evidence>
<dbReference type="RefSeq" id="WP_045361746.1">
    <property type="nucleotide sequence ID" value="NZ_AP018150.1"/>
</dbReference>
<evidence type="ECO:0000313" key="14">
    <source>
        <dbReference type="EMBL" id="BBE09561.1"/>
    </source>
</evidence>
<dbReference type="Pfam" id="PF13284">
    <property type="entry name" value="DUF4072"/>
    <property type="match status" value="1"/>
</dbReference>
<dbReference type="GO" id="GO:0000287">
    <property type="term" value="F:magnesium ion binding"/>
    <property type="evidence" value="ECO:0007669"/>
    <property type="project" value="TreeGrafter"/>
</dbReference>
<organism evidence="14 15">
    <name type="scientific">Mycoavidus cysteinexigens</name>
    <dbReference type="NCBI Taxonomy" id="1553431"/>
    <lineage>
        <taxon>Bacteria</taxon>
        <taxon>Pseudomonadati</taxon>
        <taxon>Pseudomonadota</taxon>
        <taxon>Betaproteobacteria</taxon>
        <taxon>Burkholderiales</taxon>
        <taxon>Burkholderiaceae</taxon>
        <taxon>Mycoavidus</taxon>
    </lineage>
</organism>
<dbReference type="AlphaFoldDB" id="A0A2Z6EVW4"/>
<reference evidence="14 15" key="1">
    <citation type="journal article" date="2018" name="Microbes Environ.">
        <title>Comparative Genomic Insights into Endofungal Lifestyles of Two Bacterial Endosymbionts, Mycoavidus cysteinexigens and Burkholderia rhizoxinica.</title>
        <authorList>
            <person name="Sharmin D."/>
            <person name="Guo Y."/>
            <person name="Nishizawa T."/>
            <person name="Ohshima S."/>
            <person name="Sato Y."/>
            <person name="Takashima Y."/>
            <person name="Narisawa K."/>
            <person name="Ohta H."/>
        </authorList>
    </citation>
    <scope>NUCLEOTIDE SEQUENCE [LARGE SCALE GENOMIC DNA]</scope>
    <source>
        <strain evidence="14 15">B1-EB</strain>
    </source>
</reference>
<evidence type="ECO:0000256" key="13">
    <source>
        <dbReference type="ARBA" id="ARBA00048523"/>
    </source>
</evidence>
<dbReference type="InterPro" id="IPR050582">
    <property type="entry name" value="HAD-like_SerB"/>
</dbReference>
<keyword evidence="8" id="KW-0378">Hydrolase</keyword>
<keyword evidence="15" id="KW-1185">Reference proteome</keyword>
<dbReference type="GO" id="GO:0005737">
    <property type="term" value="C:cytoplasm"/>
    <property type="evidence" value="ECO:0007669"/>
    <property type="project" value="TreeGrafter"/>
</dbReference>
<evidence type="ECO:0000256" key="4">
    <source>
        <dbReference type="ARBA" id="ARBA00012640"/>
    </source>
</evidence>
<comment type="cofactor">
    <cofactor evidence="1">
        <name>Mg(2+)</name>
        <dbReference type="ChEBI" id="CHEBI:18420"/>
    </cofactor>
</comment>
<keyword evidence="7" id="KW-0479">Metal-binding</keyword>
<comment type="similarity">
    <text evidence="3">Belongs to the HAD-like hydrolase superfamily. SerB family.</text>
</comment>
<proteinExistence type="inferred from homology"/>
<evidence type="ECO:0000256" key="3">
    <source>
        <dbReference type="ARBA" id="ARBA00009184"/>
    </source>
</evidence>
<evidence type="ECO:0000256" key="10">
    <source>
        <dbReference type="ARBA" id="ARBA00023299"/>
    </source>
</evidence>
<evidence type="ECO:0000256" key="6">
    <source>
        <dbReference type="ARBA" id="ARBA00022605"/>
    </source>
</evidence>
<dbReference type="NCBIfam" id="TIGR00338">
    <property type="entry name" value="serB"/>
    <property type="match status" value="1"/>
</dbReference>
<dbReference type="GO" id="GO:0006564">
    <property type="term" value="P:L-serine biosynthetic process"/>
    <property type="evidence" value="ECO:0007669"/>
    <property type="project" value="UniProtKB-KW"/>
</dbReference>
<name>A0A2Z6EVW4_9BURK</name>
<dbReference type="GO" id="GO:0036424">
    <property type="term" value="F:L-phosphoserine phosphatase activity"/>
    <property type="evidence" value="ECO:0007669"/>
    <property type="project" value="InterPro"/>
</dbReference>
<evidence type="ECO:0000256" key="1">
    <source>
        <dbReference type="ARBA" id="ARBA00001946"/>
    </source>
</evidence>
<keyword evidence="10" id="KW-0718">Serine biosynthesis</keyword>
<dbReference type="InterPro" id="IPR025138">
    <property type="entry name" value="DUF4072"/>
</dbReference>
<evidence type="ECO:0000313" key="15">
    <source>
        <dbReference type="Proteomes" id="UP000282597"/>
    </source>
</evidence>